<feature type="compositionally biased region" description="Polar residues" evidence="1">
    <location>
        <begin position="1"/>
        <end position="22"/>
    </location>
</feature>
<organism evidence="3 4">
    <name type="scientific">Streptomyces mirabilis</name>
    <dbReference type="NCBI Taxonomy" id="68239"/>
    <lineage>
        <taxon>Bacteria</taxon>
        <taxon>Bacillati</taxon>
        <taxon>Actinomycetota</taxon>
        <taxon>Actinomycetes</taxon>
        <taxon>Kitasatosporales</taxon>
        <taxon>Streptomycetaceae</taxon>
        <taxon>Streptomyces</taxon>
    </lineage>
</organism>
<name>A0ABU3ULX3_9ACTN</name>
<feature type="transmembrane region" description="Helical" evidence="2">
    <location>
        <begin position="103"/>
        <end position="123"/>
    </location>
</feature>
<protein>
    <submittedName>
        <fullName evidence="3">Uncharacterized protein</fullName>
    </submittedName>
</protein>
<feature type="region of interest" description="Disordered" evidence="1">
    <location>
        <begin position="157"/>
        <end position="253"/>
    </location>
</feature>
<feature type="compositionally biased region" description="Basic residues" evidence="1">
    <location>
        <begin position="92"/>
        <end position="102"/>
    </location>
</feature>
<proteinExistence type="predicted"/>
<feature type="region of interest" description="Disordered" evidence="1">
    <location>
        <begin position="1"/>
        <end position="103"/>
    </location>
</feature>
<sequence>MTNGTTTDVTRPSRTPTDSPLTPYSLPTARRAPVPPGTREPGGTATRPALRPVGGDRTPAGRPAADPAPAASSSARLAEGEAVGPLRERGGRGRHRKPRPRRALFAVGGLALAAGALSLARMAPESVVGGSGNTEAEPRPGVATDEALDAAPTVWAVPSAHPASPGSTGAQGGASATPTSGVSPAPTAPSTAASPSATATIPSARASAPVGSVPDTTGIPTAPVVVPSQPHTRPTPAPSPTTHTPAPAPTQNPPGLCVPIVGICVNDLAGPAGGH</sequence>
<dbReference type="EMBL" id="JARAKF010000001">
    <property type="protein sequence ID" value="MDU8994933.1"/>
    <property type="molecule type" value="Genomic_DNA"/>
</dbReference>
<keyword evidence="2" id="KW-0472">Membrane</keyword>
<feature type="compositionally biased region" description="Low complexity" evidence="1">
    <location>
        <begin position="162"/>
        <end position="209"/>
    </location>
</feature>
<comment type="caution">
    <text evidence="3">The sequence shown here is derived from an EMBL/GenBank/DDBJ whole genome shotgun (WGS) entry which is preliminary data.</text>
</comment>
<accession>A0ABU3ULX3</accession>
<evidence type="ECO:0000313" key="3">
    <source>
        <dbReference type="EMBL" id="MDU8994933.1"/>
    </source>
</evidence>
<gene>
    <name evidence="3" type="ORF">PU648_21800</name>
</gene>
<dbReference type="Proteomes" id="UP001257627">
    <property type="component" value="Unassembled WGS sequence"/>
</dbReference>
<keyword evidence="2" id="KW-0812">Transmembrane</keyword>
<feature type="compositionally biased region" description="Low complexity" evidence="1">
    <location>
        <begin position="57"/>
        <end position="77"/>
    </location>
</feature>
<keyword evidence="4" id="KW-1185">Reference proteome</keyword>
<dbReference type="RefSeq" id="WP_316733023.1">
    <property type="nucleotide sequence ID" value="NZ_JARAKF010000001.1"/>
</dbReference>
<evidence type="ECO:0000256" key="2">
    <source>
        <dbReference type="SAM" id="Phobius"/>
    </source>
</evidence>
<evidence type="ECO:0000256" key="1">
    <source>
        <dbReference type="SAM" id="MobiDB-lite"/>
    </source>
</evidence>
<reference evidence="3 4" key="1">
    <citation type="submission" date="2023-02" db="EMBL/GenBank/DDBJ databases">
        <authorList>
            <person name="Maleckis M."/>
        </authorList>
    </citation>
    <scope>NUCLEOTIDE SEQUENCE [LARGE SCALE GENOMIC DNA]</scope>
    <source>
        <strain evidence="3 4">P8-A2</strain>
    </source>
</reference>
<evidence type="ECO:0000313" key="4">
    <source>
        <dbReference type="Proteomes" id="UP001257627"/>
    </source>
</evidence>
<keyword evidence="2" id="KW-1133">Transmembrane helix</keyword>